<evidence type="ECO:0000313" key="2">
    <source>
        <dbReference type="Proteomes" id="UP000887540"/>
    </source>
</evidence>
<evidence type="ECO:0000256" key="1">
    <source>
        <dbReference type="SAM" id="MobiDB-lite"/>
    </source>
</evidence>
<reference evidence="3" key="1">
    <citation type="submission" date="2022-11" db="UniProtKB">
        <authorList>
            <consortium name="WormBaseParasite"/>
        </authorList>
    </citation>
    <scope>IDENTIFICATION</scope>
</reference>
<proteinExistence type="predicted"/>
<dbReference type="Proteomes" id="UP000887540">
    <property type="component" value="Unplaced"/>
</dbReference>
<keyword evidence="2" id="KW-1185">Reference proteome</keyword>
<accession>A0A914CGC6</accession>
<dbReference type="AlphaFoldDB" id="A0A914CGC6"/>
<dbReference type="WBParaSite" id="ACRNAN_scaffold10143.g15657.t1">
    <property type="protein sequence ID" value="ACRNAN_scaffold10143.g15657.t1"/>
    <property type="gene ID" value="ACRNAN_scaffold10143.g15657"/>
</dbReference>
<feature type="region of interest" description="Disordered" evidence="1">
    <location>
        <begin position="54"/>
        <end position="73"/>
    </location>
</feature>
<sequence length="73" mass="8790">MNLDALEEHWKEQKQRQPDEFKIAGRLYSPSRKNSEEIDNPVDIDQIKFSCLENPHQEKKQNENFWHTLPPDK</sequence>
<name>A0A914CGC6_9BILA</name>
<evidence type="ECO:0000313" key="3">
    <source>
        <dbReference type="WBParaSite" id="ACRNAN_scaffold10143.g15657.t1"/>
    </source>
</evidence>
<protein>
    <submittedName>
        <fullName evidence="3">Uncharacterized protein</fullName>
    </submittedName>
</protein>
<organism evidence="2 3">
    <name type="scientific">Acrobeloides nanus</name>
    <dbReference type="NCBI Taxonomy" id="290746"/>
    <lineage>
        <taxon>Eukaryota</taxon>
        <taxon>Metazoa</taxon>
        <taxon>Ecdysozoa</taxon>
        <taxon>Nematoda</taxon>
        <taxon>Chromadorea</taxon>
        <taxon>Rhabditida</taxon>
        <taxon>Tylenchina</taxon>
        <taxon>Cephalobomorpha</taxon>
        <taxon>Cephaloboidea</taxon>
        <taxon>Cephalobidae</taxon>
        <taxon>Acrobeloides</taxon>
    </lineage>
</organism>